<comment type="caution">
    <text evidence="1">The sequence shown here is derived from an EMBL/GenBank/DDBJ whole genome shotgun (WGS) entry which is preliminary data.</text>
</comment>
<reference evidence="1 2" key="1">
    <citation type="submission" date="2015-01" db="EMBL/GenBank/DDBJ databases">
        <title>Genome Assembly of Bacillus badius MTCC 1458.</title>
        <authorList>
            <person name="Verma A."/>
            <person name="Khatri I."/>
            <person name="Mual P."/>
            <person name="Subramanian S."/>
            <person name="Krishnamurthi S."/>
        </authorList>
    </citation>
    <scope>NUCLEOTIDE SEQUENCE [LARGE SCALE GENOMIC DNA]</scope>
    <source>
        <strain evidence="1 2">MTCC 1458</strain>
    </source>
</reference>
<dbReference type="InterPro" id="IPR010982">
    <property type="entry name" value="Lambda_DNA-bd_dom_sf"/>
</dbReference>
<dbReference type="Gene3D" id="1.10.260.40">
    <property type="entry name" value="lambda repressor-like DNA-binding domains"/>
    <property type="match status" value="1"/>
</dbReference>
<evidence type="ECO:0008006" key="3">
    <source>
        <dbReference type="Google" id="ProtNLM"/>
    </source>
</evidence>
<dbReference type="EMBL" id="JXLP01000001">
    <property type="protein sequence ID" value="KIL80749.1"/>
    <property type="molecule type" value="Genomic_DNA"/>
</dbReference>
<accession>A0ABR5B184</accession>
<sequence>MKLAEMPGVPQGSISQFDKNNRHETAHLFTISKALNLPIEDLFEVMENEE</sequence>
<dbReference type="Proteomes" id="UP000031982">
    <property type="component" value="Unassembled WGS sequence"/>
</dbReference>
<name>A0ABR5B184_BACBA</name>
<dbReference type="SUPFAM" id="SSF47413">
    <property type="entry name" value="lambda repressor-like DNA-binding domains"/>
    <property type="match status" value="1"/>
</dbReference>
<protein>
    <recommendedName>
        <fullName evidence="3">HTH cro/C1-type domain-containing protein</fullName>
    </recommendedName>
</protein>
<evidence type="ECO:0000313" key="1">
    <source>
        <dbReference type="EMBL" id="KIL80749.1"/>
    </source>
</evidence>
<organism evidence="1 2">
    <name type="scientific">Bacillus badius</name>
    <dbReference type="NCBI Taxonomy" id="1455"/>
    <lineage>
        <taxon>Bacteria</taxon>
        <taxon>Bacillati</taxon>
        <taxon>Bacillota</taxon>
        <taxon>Bacilli</taxon>
        <taxon>Bacillales</taxon>
        <taxon>Bacillaceae</taxon>
        <taxon>Pseudobacillus</taxon>
    </lineage>
</organism>
<keyword evidence="2" id="KW-1185">Reference proteome</keyword>
<proteinExistence type="predicted"/>
<evidence type="ECO:0000313" key="2">
    <source>
        <dbReference type="Proteomes" id="UP000031982"/>
    </source>
</evidence>
<gene>
    <name evidence="1" type="ORF">SD77_0597</name>
</gene>